<dbReference type="SUPFAM" id="SSF51679">
    <property type="entry name" value="Bacterial luciferase-like"/>
    <property type="match status" value="1"/>
</dbReference>
<accession>A0ABP7BRK4</accession>
<dbReference type="Gene3D" id="3.20.20.30">
    <property type="entry name" value="Luciferase-like domain"/>
    <property type="match status" value="1"/>
</dbReference>
<keyword evidence="1" id="KW-0285">Flavoprotein</keyword>
<dbReference type="PANTHER" id="PTHR30011">
    <property type="entry name" value="ALKANESULFONATE MONOOXYGENASE-RELATED"/>
    <property type="match status" value="1"/>
</dbReference>
<dbReference type="RefSeq" id="WP_221858134.1">
    <property type="nucleotide sequence ID" value="NZ_BAAAYV010000025.1"/>
</dbReference>
<feature type="domain" description="Luciferase-like" evidence="6">
    <location>
        <begin position="35"/>
        <end position="305"/>
    </location>
</feature>
<evidence type="ECO:0000256" key="5">
    <source>
        <dbReference type="ARBA" id="ARBA00033748"/>
    </source>
</evidence>
<comment type="caution">
    <text evidence="7">The sequence shown here is derived from an EMBL/GenBank/DDBJ whole genome shotgun (WGS) entry which is preliminary data.</text>
</comment>
<gene>
    <name evidence="7" type="ORF">GCM10022202_32680</name>
</gene>
<dbReference type="EMBL" id="BAAAYV010000025">
    <property type="protein sequence ID" value="GAA3668095.1"/>
    <property type="molecule type" value="Genomic_DNA"/>
</dbReference>
<reference evidence="8" key="1">
    <citation type="journal article" date="2019" name="Int. J. Syst. Evol. Microbiol.">
        <title>The Global Catalogue of Microorganisms (GCM) 10K type strain sequencing project: providing services to taxonomists for standard genome sequencing and annotation.</title>
        <authorList>
            <consortium name="The Broad Institute Genomics Platform"/>
            <consortium name="The Broad Institute Genome Sequencing Center for Infectious Disease"/>
            <person name="Wu L."/>
            <person name="Ma J."/>
        </authorList>
    </citation>
    <scope>NUCLEOTIDE SEQUENCE [LARGE SCALE GENOMIC DNA]</scope>
    <source>
        <strain evidence="8">JCM 16546</strain>
    </source>
</reference>
<proteinExistence type="inferred from homology"/>
<name>A0ABP7BRK4_9MICO</name>
<keyword evidence="3" id="KW-0560">Oxidoreductase</keyword>
<evidence type="ECO:0000313" key="7">
    <source>
        <dbReference type="EMBL" id="GAA3668095.1"/>
    </source>
</evidence>
<evidence type="ECO:0000313" key="8">
    <source>
        <dbReference type="Proteomes" id="UP001410795"/>
    </source>
</evidence>
<evidence type="ECO:0000259" key="6">
    <source>
        <dbReference type="Pfam" id="PF00296"/>
    </source>
</evidence>
<protein>
    <recommendedName>
        <fullName evidence="6">Luciferase-like domain-containing protein</fullName>
    </recommendedName>
</protein>
<dbReference type="PANTHER" id="PTHR30011:SF16">
    <property type="entry name" value="C2H2 FINGER DOMAIN TRANSCRIPTION FACTOR (EUROFUNG)-RELATED"/>
    <property type="match status" value="1"/>
</dbReference>
<dbReference type="Pfam" id="PF00296">
    <property type="entry name" value="Bac_luciferase"/>
    <property type="match status" value="1"/>
</dbReference>
<evidence type="ECO:0000256" key="4">
    <source>
        <dbReference type="ARBA" id="ARBA00023033"/>
    </source>
</evidence>
<keyword evidence="8" id="KW-1185">Reference proteome</keyword>
<dbReference type="InterPro" id="IPR036661">
    <property type="entry name" value="Luciferase-like_sf"/>
</dbReference>
<organism evidence="7 8">
    <name type="scientific">Microbacterium marinilacus</name>
    <dbReference type="NCBI Taxonomy" id="415209"/>
    <lineage>
        <taxon>Bacteria</taxon>
        <taxon>Bacillati</taxon>
        <taxon>Actinomycetota</taxon>
        <taxon>Actinomycetes</taxon>
        <taxon>Micrococcales</taxon>
        <taxon>Microbacteriaceae</taxon>
        <taxon>Microbacterium</taxon>
    </lineage>
</organism>
<dbReference type="InterPro" id="IPR011251">
    <property type="entry name" value="Luciferase-like_dom"/>
</dbReference>
<dbReference type="PIRSF" id="PIRSF000337">
    <property type="entry name" value="NTA_MOA"/>
    <property type="match status" value="1"/>
</dbReference>
<evidence type="ECO:0000256" key="1">
    <source>
        <dbReference type="ARBA" id="ARBA00022630"/>
    </source>
</evidence>
<dbReference type="InterPro" id="IPR016215">
    <property type="entry name" value="NTA_MOA"/>
</dbReference>
<comment type="similarity">
    <text evidence="5">Belongs to the NtaA/SnaA/DszA monooxygenase family.</text>
</comment>
<keyword evidence="4" id="KW-0503">Monooxygenase</keyword>
<keyword evidence="2" id="KW-0288">FMN</keyword>
<evidence type="ECO:0000256" key="3">
    <source>
        <dbReference type="ARBA" id="ARBA00023002"/>
    </source>
</evidence>
<dbReference type="InterPro" id="IPR051260">
    <property type="entry name" value="Diverse_substr_monoxygenases"/>
</dbReference>
<sequence>MTLRIGLSLSPTWLRGDGWRRADSRVEQLYSGGFFVEAARIAEAAHVDFLLKPDALVLDREALSSWPGFGSPDPTVLMAALAAETERIGLVTTVSTTFVPPFQIARQVQSLHQLSAGRAGWNVVTSLDGDALHGTAPDDGVPGAGAAGSDSAARYARAHEAIDLVRRLWRSYPAEAVLADRTTGRYVDAALLRPVAHRGGQLAVAGMNTLPQHPAGPPPILQAGGSEAGRELAARTADAVFAMAPDVASAVSQRADLHARAVRAGRRPGDLRVLPGVSLFLARTAAAARELAAGSRSTAGGGRGASHWSIVGTPAEAAREIADWAGAGALDGFIALPGGSWGSLRLFGEDLMPRLVDLGLARASYTGSTLAAHLGLPGR</sequence>
<evidence type="ECO:0000256" key="2">
    <source>
        <dbReference type="ARBA" id="ARBA00022643"/>
    </source>
</evidence>
<dbReference type="Proteomes" id="UP001410795">
    <property type="component" value="Unassembled WGS sequence"/>
</dbReference>